<dbReference type="InterPro" id="IPR036138">
    <property type="entry name" value="PBP_dimer_sf"/>
</dbReference>
<dbReference type="GO" id="GO:0071555">
    <property type="term" value="P:cell wall organization"/>
    <property type="evidence" value="ECO:0007669"/>
    <property type="project" value="TreeGrafter"/>
</dbReference>
<sequence>VFVFDQLRSRDIPIRMMTMFILCCMLLLMVSLWRLQVASGDDYRTRQRNQSVRAVRLPATRGRILDRNQQSLAWNRLRFDVHMYIDELRPLFYTHYMRLKNERKLRRAEQLLLEKEARYQVVSNLTMQVSLRLGQ</sequence>
<dbReference type="InterPro" id="IPR050515">
    <property type="entry name" value="Beta-lactam/transpept"/>
</dbReference>
<dbReference type="EMBL" id="UINC01153771">
    <property type="protein sequence ID" value="SVD48673.1"/>
    <property type="molecule type" value="Genomic_DNA"/>
</dbReference>
<feature type="non-terminal residue" evidence="1">
    <location>
        <position position="135"/>
    </location>
</feature>
<dbReference type="AlphaFoldDB" id="A0A382VQ96"/>
<protein>
    <recommendedName>
        <fullName evidence="2">Penicillin-binding protein dimerisation domain-containing protein</fullName>
    </recommendedName>
</protein>
<evidence type="ECO:0008006" key="2">
    <source>
        <dbReference type="Google" id="ProtNLM"/>
    </source>
</evidence>
<dbReference type="GO" id="GO:0005886">
    <property type="term" value="C:plasma membrane"/>
    <property type="evidence" value="ECO:0007669"/>
    <property type="project" value="TreeGrafter"/>
</dbReference>
<dbReference type="Gene3D" id="3.90.1310.10">
    <property type="entry name" value="Penicillin-binding protein 2a (Domain 2)"/>
    <property type="match status" value="1"/>
</dbReference>
<feature type="non-terminal residue" evidence="1">
    <location>
        <position position="1"/>
    </location>
</feature>
<dbReference type="PANTHER" id="PTHR30627">
    <property type="entry name" value="PEPTIDOGLYCAN D,D-TRANSPEPTIDASE"/>
    <property type="match status" value="1"/>
</dbReference>
<gene>
    <name evidence="1" type="ORF">METZ01_LOCUS401527</name>
</gene>
<reference evidence="1" key="1">
    <citation type="submission" date="2018-05" db="EMBL/GenBank/DDBJ databases">
        <authorList>
            <person name="Lanie J.A."/>
            <person name="Ng W.-L."/>
            <person name="Kazmierczak K.M."/>
            <person name="Andrzejewski T.M."/>
            <person name="Davidsen T.M."/>
            <person name="Wayne K.J."/>
            <person name="Tettelin H."/>
            <person name="Glass J.I."/>
            <person name="Rusch D."/>
            <person name="Podicherti R."/>
            <person name="Tsui H.-C.T."/>
            <person name="Winkler M.E."/>
        </authorList>
    </citation>
    <scope>NUCLEOTIDE SEQUENCE</scope>
</reference>
<name>A0A382VQ96_9ZZZZ</name>
<accession>A0A382VQ96</accession>
<dbReference type="GO" id="GO:0008658">
    <property type="term" value="F:penicillin binding"/>
    <property type="evidence" value="ECO:0007669"/>
    <property type="project" value="InterPro"/>
</dbReference>
<dbReference type="SUPFAM" id="SSF56519">
    <property type="entry name" value="Penicillin binding protein dimerisation domain"/>
    <property type="match status" value="1"/>
</dbReference>
<proteinExistence type="predicted"/>
<evidence type="ECO:0000313" key="1">
    <source>
        <dbReference type="EMBL" id="SVD48673.1"/>
    </source>
</evidence>
<organism evidence="1">
    <name type="scientific">marine metagenome</name>
    <dbReference type="NCBI Taxonomy" id="408172"/>
    <lineage>
        <taxon>unclassified sequences</taxon>
        <taxon>metagenomes</taxon>
        <taxon>ecological metagenomes</taxon>
    </lineage>
</organism>